<gene>
    <name evidence="1" type="ORF">N7Z68_14565</name>
</gene>
<protein>
    <recommendedName>
        <fullName evidence="3">CxxH/CxxC protein</fullName>
    </recommendedName>
</protein>
<evidence type="ECO:0008006" key="3">
    <source>
        <dbReference type="Google" id="ProtNLM"/>
    </source>
</evidence>
<dbReference type="Proteomes" id="UP001148125">
    <property type="component" value="Unassembled WGS sequence"/>
</dbReference>
<organism evidence="1 2">
    <name type="scientific">Alkalihalobacterium chitinilyticum</name>
    <dbReference type="NCBI Taxonomy" id="2980103"/>
    <lineage>
        <taxon>Bacteria</taxon>
        <taxon>Bacillati</taxon>
        <taxon>Bacillota</taxon>
        <taxon>Bacilli</taxon>
        <taxon>Bacillales</taxon>
        <taxon>Bacillaceae</taxon>
        <taxon>Alkalihalobacterium</taxon>
    </lineage>
</organism>
<name>A0ABT5VK14_9BACI</name>
<dbReference type="RefSeq" id="WP_275119215.1">
    <property type="nucleotide sequence ID" value="NZ_JAOTPO010000010.1"/>
</dbReference>
<sequence>MVSVCPRHVKEGLDVLDVPHVYKIDQKNDEKKKTCKCQFCHLSADYKLDSFSSYQKQQKSIDK</sequence>
<reference evidence="1" key="1">
    <citation type="submission" date="2024-05" db="EMBL/GenBank/DDBJ databases">
        <title>Alkalihalobacillus sp. strain MEB203 novel alkaliphilic bacterium from Lonar Lake, India.</title>
        <authorList>
            <person name="Joshi A."/>
            <person name="Thite S."/>
            <person name="Mengade P."/>
        </authorList>
    </citation>
    <scope>NUCLEOTIDE SEQUENCE</scope>
    <source>
        <strain evidence="1">MEB 203</strain>
    </source>
</reference>
<evidence type="ECO:0000313" key="1">
    <source>
        <dbReference type="EMBL" id="MDE5414599.1"/>
    </source>
</evidence>
<keyword evidence="2" id="KW-1185">Reference proteome</keyword>
<proteinExistence type="predicted"/>
<accession>A0ABT5VK14</accession>
<dbReference type="EMBL" id="JAOTPO010000010">
    <property type="protein sequence ID" value="MDE5414599.1"/>
    <property type="molecule type" value="Genomic_DNA"/>
</dbReference>
<comment type="caution">
    <text evidence="1">The sequence shown here is derived from an EMBL/GenBank/DDBJ whole genome shotgun (WGS) entry which is preliminary data.</text>
</comment>
<evidence type="ECO:0000313" key="2">
    <source>
        <dbReference type="Proteomes" id="UP001148125"/>
    </source>
</evidence>